<keyword evidence="6" id="KW-1185">Reference proteome</keyword>
<evidence type="ECO:0000313" key="6">
    <source>
        <dbReference type="Proteomes" id="UP000298061"/>
    </source>
</evidence>
<dbReference type="STRING" id="135208.A0A4Y9ZWH1"/>
<feature type="compositionally biased region" description="Pro residues" evidence="2">
    <location>
        <begin position="1"/>
        <end position="11"/>
    </location>
</feature>
<dbReference type="GO" id="GO:0022857">
    <property type="term" value="F:transmembrane transporter activity"/>
    <property type="evidence" value="ECO:0007669"/>
    <property type="project" value="InterPro"/>
</dbReference>
<dbReference type="GO" id="GO:0008270">
    <property type="term" value="F:zinc ion binding"/>
    <property type="evidence" value="ECO:0007669"/>
    <property type="project" value="InterPro"/>
</dbReference>
<dbReference type="InterPro" id="IPR038071">
    <property type="entry name" value="UROD/MetE-like_sf"/>
</dbReference>
<feature type="domain" description="Cobalamin-independent methionine synthase MetE C-terminal/archaeal" evidence="4">
    <location>
        <begin position="203"/>
        <end position="388"/>
    </location>
</feature>
<evidence type="ECO:0000256" key="1">
    <source>
        <dbReference type="ARBA" id="ARBA00004141"/>
    </source>
</evidence>
<dbReference type="SUPFAM" id="SSF103473">
    <property type="entry name" value="MFS general substrate transporter"/>
    <property type="match status" value="1"/>
</dbReference>
<dbReference type="SUPFAM" id="SSF51726">
    <property type="entry name" value="UROD/MetE-like"/>
    <property type="match status" value="1"/>
</dbReference>
<evidence type="ECO:0000259" key="4">
    <source>
        <dbReference type="Pfam" id="PF01717"/>
    </source>
</evidence>
<dbReference type="PANTHER" id="PTHR43844">
    <property type="entry name" value="METHIONINE SYNTHASE"/>
    <property type="match status" value="1"/>
</dbReference>
<dbReference type="Gene3D" id="3.20.20.210">
    <property type="match status" value="1"/>
</dbReference>
<feature type="transmembrane region" description="Helical" evidence="3">
    <location>
        <begin position="798"/>
        <end position="816"/>
    </location>
</feature>
<dbReference type="InterPro" id="IPR011701">
    <property type="entry name" value="MFS"/>
</dbReference>
<comment type="subcellular location">
    <subcellularLocation>
        <location evidence="1">Membrane</location>
        <topology evidence="1">Multi-pass membrane protein</topology>
    </subcellularLocation>
</comment>
<dbReference type="PANTHER" id="PTHR43844:SF2">
    <property type="entry name" value="SYNTHASE, VITAMIN-B12 INDEPENDENT, PUTATIVE (AFU_ORTHOLOGUE AFUA_3G12060)-RELATED"/>
    <property type="match status" value="1"/>
</dbReference>
<feature type="transmembrane region" description="Helical" evidence="3">
    <location>
        <begin position="711"/>
        <end position="735"/>
    </location>
</feature>
<dbReference type="Gene3D" id="1.20.1250.20">
    <property type="entry name" value="MFS general substrate transporter like domains"/>
    <property type="match status" value="1"/>
</dbReference>
<dbReference type="InterPro" id="IPR036259">
    <property type="entry name" value="MFS_trans_sf"/>
</dbReference>
<feature type="transmembrane region" description="Helical" evidence="3">
    <location>
        <begin position="747"/>
        <end position="766"/>
    </location>
</feature>
<feature type="region of interest" description="Disordered" evidence="2">
    <location>
        <begin position="445"/>
        <end position="472"/>
    </location>
</feature>
<feature type="transmembrane region" description="Helical" evidence="3">
    <location>
        <begin position="624"/>
        <end position="641"/>
    </location>
</feature>
<dbReference type="Pfam" id="PF07690">
    <property type="entry name" value="MFS_1"/>
    <property type="match status" value="1"/>
</dbReference>
<feature type="region of interest" description="Disordered" evidence="2">
    <location>
        <begin position="1"/>
        <end position="28"/>
    </location>
</feature>
<evidence type="ECO:0000256" key="2">
    <source>
        <dbReference type="SAM" id="MobiDB-lite"/>
    </source>
</evidence>
<organism evidence="5 6">
    <name type="scientific">Hericium alpestre</name>
    <dbReference type="NCBI Taxonomy" id="135208"/>
    <lineage>
        <taxon>Eukaryota</taxon>
        <taxon>Fungi</taxon>
        <taxon>Dikarya</taxon>
        <taxon>Basidiomycota</taxon>
        <taxon>Agaricomycotina</taxon>
        <taxon>Agaricomycetes</taxon>
        <taxon>Russulales</taxon>
        <taxon>Hericiaceae</taxon>
        <taxon>Hericium</taxon>
    </lineage>
</organism>
<feature type="transmembrane region" description="Helical" evidence="3">
    <location>
        <begin position="773"/>
        <end position="792"/>
    </location>
</feature>
<feature type="transmembrane region" description="Helical" evidence="3">
    <location>
        <begin position="828"/>
        <end position="847"/>
    </location>
</feature>
<dbReference type="GO" id="GO:0009086">
    <property type="term" value="P:methionine biosynthetic process"/>
    <property type="evidence" value="ECO:0007669"/>
    <property type="project" value="InterPro"/>
</dbReference>
<accession>A0A4Y9ZWH1</accession>
<feature type="transmembrane region" description="Helical" evidence="3">
    <location>
        <begin position="653"/>
        <end position="673"/>
    </location>
</feature>
<dbReference type="Proteomes" id="UP000298061">
    <property type="component" value="Unassembled WGS sequence"/>
</dbReference>
<dbReference type="AlphaFoldDB" id="A0A4Y9ZWH1"/>
<dbReference type="OrthoDB" id="7772923at2759"/>
<evidence type="ECO:0000256" key="3">
    <source>
        <dbReference type="SAM" id="Phobius"/>
    </source>
</evidence>
<dbReference type="GO" id="GO:0016020">
    <property type="term" value="C:membrane"/>
    <property type="evidence" value="ECO:0007669"/>
    <property type="project" value="UniProtKB-SubCell"/>
</dbReference>
<dbReference type="Pfam" id="PF01717">
    <property type="entry name" value="Meth_synt_2"/>
    <property type="match status" value="2"/>
</dbReference>
<dbReference type="GO" id="GO:0003871">
    <property type="term" value="F:5-methyltetrahydropteroyltriglutamate-homocysteine S-methyltransferase activity"/>
    <property type="evidence" value="ECO:0007669"/>
    <property type="project" value="InterPro"/>
</dbReference>
<dbReference type="EMBL" id="SFCI01000811">
    <property type="protein sequence ID" value="TFY77838.1"/>
    <property type="molecule type" value="Genomic_DNA"/>
</dbReference>
<feature type="compositionally biased region" description="Polar residues" evidence="2">
    <location>
        <begin position="455"/>
        <end position="472"/>
    </location>
</feature>
<feature type="domain" description="Cobalamin-independent methionine synthase MetE C-terminal/archaeal" evidence="4">
    <location>
        <begin position="24"/>
        <end position="97"/>
    </location>
</feature>
<keyword evidence="3" id="KW-1133">Transmembrane helix</keyword>
<dbReference type="InterPro" id="IPR002629">
    <property type="entry name" value="Met_Synth_C/arc"/>
</dbReference>
<proteinExistence type="predicted"/>
<gene>
    <name evidence="5" type="ORF">EWM64_g6176</name>
</gene>
<sequence>MVGQRPAPPFHPHQRTSPPFRAEQIGSLRRPDELVKKRLAYDAGACSKEELEQAEDRAIKHAVDLQREAGVKTITDGEFRRRYFYDGFWDSLDGMTFVPQCPPEKFSQLTTARRTTPHPSWMCTGRLKRSKPIYGPQFDGLKKFVTSDVSDFVLLIFDYFNVMFYSQEVPRLKIAMAAPEFLYIIHREHTYDEGVYNNIDEYFDDLVKIYREEIADLYARGCRNLQIDDPWLTFLADERTVTRMMAAGIDIDDELTRFIRLLNDCLEGRPKDMTVGLHLCRNNARDGRYFAEGSYETIAVRLFNELKVDIFYLEYDSEKASLEPLRFFPTDKLIVLGLVATKNPELEDPDDLELKVHEAAHTIAHGQHRTCATVLDQICISPQCGFASSWEGHANVPEPAEKRKLQLLNKASPSAFFSSWPTKKIGPRLAAFLYITTCISEEQGEESAEKDADLTPSSTAPQSIASPTDVESTTTVAPRTSVSLHIAALCWSLFLAGWNDGSIGPLLPRIQEVYHVSYGIVSILFVSTCIGVLCGAITSVWLGGRFGFGKALLFGTPAKRSFIYAELNINTGSMFQVMGYCIQSPGPPFPLFVVAFFFNGFAESLQCAQANGYVASFKVSSSKLGMVHCAYGVGALAAPLVSTQFAQLPRWSFHYLVSLGIAVTNSIVILLVFRLKEQDQCLQEVGEELREKSPTQENVYKQIVRNKTVHLVSLFIIAYEGVEVTVGGWIVTYIINVRGGGSSSGYISSGFFGGLALGRIVLLPLNKKLGNRLAVTVYTILIIGLEMVVWFVPNLIAGAVAISLVGVIMGPMYPIVVNEASLILPPWLLSGSIGWIAGVGTVGSAAVPHCGSTEALFLANVD</sequence>
<evidence type="ECO:0000313" key="5">
    <source>
        <dbReference type="EMBL" id="TFY77838.1"/>
    </source>
</evidence>
<name>A0A4Y9ZWH1_9AGAM</name>
<reference evidence="5 6" key="1">
    <citation type="submission" date="2019-02" db="EMBL/GenBank/DDBJ databases">
        <title>Genome sequencing of the rare red list fungi Hericium alpestre (H. flagellum).</title>
        <authorList>
            <person name="Buettner E."/>
            <person name="Kellner H."/>
        </authorList>
    </citation>
    <scope>NUCLEOTIDE SEQUENCE [LARGE SCALE GENOMIC DNA]</scope>
    <source>
        <strain evidence="5 6">DSM 108284</strain>
    </source>
</reference>
<dbReference type="CDD" id="cd03311">
    <property type="entry name" value="CIMS_C_terminal_like"/>
    <property type="match status" value="1"/>
</dbReference>
<keyword evidence="3" id="KW-0472">Membrane</keyword>
<comment type="caution">
    <text evidence="5">The sequence shown here is derived from an EMBL/GenBank/DDBJ whole genome shotgun (WGS) entry which is preliminary data.</text>
</comment>
<feature type="transmembrane region" description="Helical" evidence="3">
    <location>
        <begin position="518"/>
        <end position="542"/>
    </location>
</feature>
<keyword evidence="3" id="KW-0812">Transmembrane</keyword>
<protein>
    <recommendedName>
        <fullName evidence="4">Cobalamin-independent methionine synthase MetE C-terminal/archaeal domain-containing protein</fullName>
    </recommendedName>
</protein>